<feature type="transmembrane region" description="Helical" evidence="6">
    <location>
        <begin position="24"/>
        <end position="46"/>
    </location>
</feature>
<dbReference type="Proteomes" id="UP000606786">
    <property type="component" value="Unassembled WGS sequence"/>
</dbReference>
<dbReference type="OrthoDB" id="10040809at2759"/>
<evidence type="ECO:0000256" key="6">
    <source>
        <dbReference type="SAM" id="Phobius"/>
    </source>
</evidence>
<protein>
    <submittedName>
        <fullName evidence="7">(Mediterranean fruit fly) hypothetical protein</fullName>
    </submittedName>
</protein>
<comment type="subcellular location">
    <subcellularLocation>
        <location evidence="1">Membrane</location>
        <topology evidence="1">Single-pass membrane protein</topology>
    </subcellularLocation>
</comment>
<evidence type="ECO:0000256" key="4">
    <source>
        <dbReference type="ARBA" id="ARBA00022989"/>
    </source>
</evidence>
<evidence type="ECO:0000256" key="2">
    <source>
        <dbReference type="ARBA" id="ARBA00006839"/>
    </source>
</evidence>
<dbReference type="Pfam" id="PF06783">
    <property type="entry name" value="UPF0239"/>
    <property type="match status" value="1"/>
</dbReference>
<organism evidence="7 8">
    <name type="scientific">Ceratitis capitata</name>
    <name type="common">Mediterranean fruit fly</name>
    <name type="synonym">Tephritis capitata</name>
    <dbReference type="NCBI Taxonomy" id="7213"/>
    <lineage>
        <taxon>Eukaryota</taxon>
        <taxon>Metazoa</taxon>
        <taxon>Ecdysozoa</taxon>
        <taxon>Arthropoda</taxon>
        <taxon>Hexapoda</taxon>
        <taxon>Insecta</taxon>
        <taxon>Pterygota</taxon>
        <taxon>Neoptera</taxon>
        <taxon>Endopterygota</taxon>
        <taxon>Diptera</taxon>
        <taxon>Brachycera</taxon>
        <taxon>Muscomorpha</taxon>
        <taxon>Tephritoidea</taxon>
        <taxon>Tephritidae</taxon>
        <taxon>Ceratitis</taxon>
        <taxon>Ceratitis</taxon>
    </lineage>
</organism>
<dbReference type="GO" id="GO:0016020">
    <property type="term" value="C:membrane"/>
    <property type="evidence" value="ECO:0007669"/>
    <property type="project" value="UniProtKB-SubCell"/>
</dbReference>
<dbReference type="PANTHER" id="PTHR14409">
    <property type="entry name" value="MANNOSIDASE, BETA A, LYSOSOMAL-LIKE, MANBAL PROTEIN"/>
    <property type="match status" value="1"/>
</dbReference>
<keyword evidence="4 6" id="KW-1133">Transmembrane helix</keyword>
<keyword evidence="3 6" id="KW-0812">Transmembrane</keyword>
<keyword evidence="5 6" id="KW-0472">Membrane</keyword>
<evidence type="ECO:0000313" key="7">
    <source>
        <dbReference type="EMBL" id="CAD7003992.1"/>
    </source>
</evidence>
<evidence type="ECO:0000313" key="8">
    <source>
        <dbReference type="Proteomes" id="UP000606786"/>
    </source>
</evidence>
<dbReference type="PANTHER" id="PTHR14409:SF0">
    <property type="entry name" value="PROTEIN MANBAL"/>
    <property type="match status" value="1"/>
</dbReference>
<dbReference type="InterPro" id="IPR009621">
    <property type="entry name" value="UPF0239"/>
</dbReference>
<reference evidence="7" key="1">
    <citation type="submission" date="2020-11" db="EMBL/GenBank/DDBJ databases">
        <authorList>
            <person name="Whitehead M."/>
        </authorList>
    </citation>
    <scope>NUCLEOTIDE SEQUENCE</scope>
    <source>
        <strain evidence="7">EGII</strain>
    </source>
</reference>
<keyword evidence="8" id="KW-1185">Reference proteome</keyword>
<dbReference type="AlphaFoldDB" id="A0A811UXL0"/>
<comment type="caution">
    <text evidence="7">The sequence shown here is derived from an EMBL/GenBank/DDBJ whole genome shotgun (WGS) entry which is preliminary data.</text>
</comment>
<comment type="similarity">
    <text evidence="2">Belongs to the UPF0239 family.</text>
</comment>
<evidence type="ECO:0000256" key="5">
    <source>
        <dbReference type="ARBA" id="ARBA00023136"/>
    </source>
</evidence>
<evidence type="ECO:0000256" key="3">
    <source>
        <dbReference type="ARBA" id="ARBA00022692"/>
    </source>
</evidence>
<sequence length="99" mass="11362">MSEGLFENGFRLDKFNSEDLLSTFLRYGLFIGAIFQLVCIASSILLPAAAEGSSSEDGNEDYKYNGEIGNMRRLHKLRKQEKRNGVNFKIFKRIFVIYN</sequence>
<dbReference type="EMBL" id="CAJHJT010000034">
    <property type="protein sequence ID" value="CAD7003992.1"/>
    <property type="molecule type" value="Genomic_DNA"/>
</dbReference>
<name>A0A811UXL0_CERCA</name>
<accession>A0A811UXL0</accession>
<gene>
    <name evidence="7" type="ORF">CCAP1982_LOCUS12414</name>
</gene>
<evidence type="ECO:0000256" key="1">
    <source>
        <dbReference type="ARBA" id="ARBA00004167"/>
    </source>
</evidence>
<proteinExistence type="inferred from homology"/>